<accession>A0A8K1ZWL7</accession>
<dbReference type="PANTHER" id="PTHR34675">
    <property type="entry name" value="PROTEIN TRIGALACTOSYLDIACYLGLYCEROL 2, CHLOROPLASTIC"/>
    <property type="match status" value="1"/>
</dbReference>
<proteinExistence type="predicted"/>
<keyword evidence="4" id="KW-1185">Reference proteome</keyword>
<keyword evidence="1" id="KW-1133">Transmembrane helix</keyword>
<gene>
    <name evidence="3" type="ORF">GS597_02875</name>
</gene>
<dbReference type="Pfam" id="PF02470">
    <property type="entry name" value="MlaD"/>
    <property type="match status" value="1"/>
</dbReference>
<evidence type="ECO:0000256" key="1">
    <source>
        <dbReference type="SAM" id="Phobius"/>
    </source>
</evidence>
<evidence type="ECO:0000313" key="3">
    <source>
        <dbReference type="EMBL" id="NCJ05473.1"/>
    </source>
</evidence>
<comment type="caution">
    <text evidence="3">The sequence shown here is derived from an EMBL/GenBank/DDBJ whole genome shotgun (WGS) entry which is preliminary data.</text>
</comment>
<dbReference type="PANTHER" id="PTHR34675:SF1">
    <property type="entry name" value="PROTEIN TRIGALACTOSYLDIACYLGLYCEROL 2, CHLOROPLASTIC"/>
    <property type="match status" value="1"/>
</dbReference>
<name>A0A8K1ZWL7_9CYAN</name>
<dbReference type="InterPro" id="IPR039342">
    <property type="entry name" value="TGD2-like"/>
</dbReference>
<dbReference type="AlphaFoldDB" id="A0A8K1ZWL7"/>
<feature type="transmembrane region" description="Helical" evidence="1">
    <location>
        <begin position="12"/>
        <end position="29"/>
    </location>
</feature>
<sequence length="456" mass="48247">MQSRAVREGSVGLLILLGVGLFAGLFLWVRGLTLGGRTYTLKVEFEDALGLDVGSPVKFRGVRVGRVKRLRPSVNGVIAEAEITPSSLLIPRDTLVETSQSGFIGQVTLEFRPRTAVPTGDLAQNLTPFTPDCQPQLIFCHEDLITGAIGSNFDALIRSTTQIAGILAESDIISTANEALGNIGDAAGSINQLSRNANVTLRDISRLAQGVGGLTGDARVQLEKFGTAAESVTTAANQVGVLGDRVGTTADQLGDAAGQVSGLIADNRGTLTSTLQNMDAATAELKVAVQNLTPILSQVEQGQLIENLETLAANGAQASENLKNLTSTVNNPVTIFGLAQTLDSARVTFQNTQKITTDLEQITGSPEVRQNLIRLINGLSRLVSSSQELEQQIQVAKATPPAAAPAPSLSVTLLPQSSVIFNSTPQFSQPLTVEMQPQAFTFSKAERSWLWPVPTN</sequence>
<organism evidence="3 4">
    <name type="scientific">Petrachloros mirabilis ULC683</name>
    <dbReference type="NCBI Taxonomy" id="2781853"/>
    <lineage>
        <taxon>Bacteria</taxon>
        <taxon>Bacillati</taxon>
        <taxon>Cyanobacteriota</taxon>
        <taxon>Cyanophyceae</taxon>
        <taxon>Synechococcales</taxon>
        <taxon>Petrachlorosaceae</taxon>
        <taxon>Petrachloros</taxon>
        <taxon>Petrachloros mirabilis</taxon>
    </lineage>
</organism>
<dbReference type="InterPro" id="IPR003399">
    <property type="entry name" value="Mce/MlaD"/>
</dbReference>
<evidence type="ECO:0000313" key="4">
    <source>
        <dbReference type="Proteomes" id="UP000607397"/>
    </source>
</evidence>
<keyword evidence="1" id="KW-0812">Transmembrane</keyword>
<dbReference type="EMBL" id="WVIC01000004">
    <property type="protein sequence ID" value="NCJ05473.1"/>
    <property type="molecule type" value="Genomic_DNA"/>
</dbReference>
<keyword evidence="1" id="KW-0472">Membrane</keyword>
<evidence type="ECO:0000259" key="2">
    <source>
        <dbReference type="Pfam" id="PF02470"/>
    </source>
</evidence>
<reference evidence="3" key="1">
    <citation type="submission" date="2019-12" db="EMBL/GenBank/DDBJ databases">
        <title>High-Quality draft genome sequences of three cyanobacteria isolated from the limestone walls of the Old Cathedral of Coimbra.</title>
        <authorList>
            <person name="Tiago I."/>
            <person name="Soares F."/>
            <person name="Portugal A."/>
        </authorList>
    </citation>
    <scope>NUCLEOTIDE SEQUENCE [LARGE SCALE GENOMIC DNA]</scope>
    <source>
        <strain evidence="3">C</strain>
    </source>
</reference>
<dbReference type="Proteomes" id="UP000607397">
    <property type="component" value="Unassembled WGS sequence"/>
</dbReference>
<dbReference type="RefSeq" id="WP_161823954.1">
    <property type="nucleotide sequence ID" value="NZ_WVIC01000004.1"/>
</dbReference>
<protein>
    <submittedName>
        <fullName evidence="3">MCE family protein</fullName>
    </submittedName>
</protein>
<feature type="domain" description="Mce/MlaD" evidence="2">
    <location>
        <begin position="37"/>
        <end position="113"/>
    </location>
</feature>